<accession>A0A7W9ZLF6</accession>
<proteinExistence type="inferred from homology"/>
<dbReference type="InterPro" id="IPR003593">
    <property type="entry name" value="AAA+_ATPase"/>
</dbReference>
<evidence type="ECO:0000313" key="13">
    <source>
        <dbReference type="Proteomes" id="UP000544872"/>
    </source>
</evidence>
<comment type="subcellular location">
    <subcellularLocation>
        <location evidence="1">Cell membrane</location>
        <topology evidence="1">Peripheral membrane protein</topology>
    </subcellularLocation>
</comment>
<evidence type="ECO:0000256" key="3">
    <source>
        <dbReference type="ARBA" id="ARBA00022448"/>
    </source>
</evidence>
<name>A0A7W9ZLF6_NOVIT</name>
<reference evidence="12 13" key="1">
    <citation type="submission" date="2020-08" db="EMBL/GenBank/DDBJ databases">
        <title>Genomic Encyclopedia of Type Strains, Phase IV (KMG-IV): sequencing the most valuable type-strain genomes for metagenomic binning, comparative biology and taxonomic classification.</title>
        <authorList>
            <person name="Goeker M."/>
        </authorList>
    </citation>
    <scope>NUCLEOTIDE SEQUENCE [LARGE SCALE GENOMIC DNA]</scope>
    <source>
        <strain evidence="12 13">DSM 11590</strain>
    </source>
</reference>
<evidence type="ECO:0000259" key="11">
    <source>
        <dbReference type="PROSITE" id="PS50893"/>
    </source>
</evidence>
<dbReference type="FunFam" id="3.40.50.300:FF:000134">
    <property type="entry name" value="Iron-enterobactin ABC transporter ATP-binding protein"/>
    <property type="match status" value="1"/>
</dbReference>
<keyword evidence="7 12" id="KW-0067">ATP-binding</keyword>
<evidence type="ECO:0000313" key="12">
    <source>
        <dbReference type="EMBL" id="MBB6212429.1"/>
    </source>
</evidence>
<gene>
    <name evidence="12" type="ORF">FHS48_003884</name>
</gene>
<dbReference type="InterPro" id="IPR017871">
    <property type="entry name" value="ABC_transporter-like_CS"/>
</dbReference>
<organism evidence="12 13">
    <name type="scientific">Novispirillum itersonii</name>
    <name type="common">Aquaspirillum itersonii</name>
    <dbReference type="NCBI Taxonomy" id="189"/>
    <lineage>
        <taxon>Bacteria</taxon>
        <taxon>Pseudomonadati</taxon>
        <taxon>Pseudomonadota</taxon>
        <taxon>Alphaproteobacteria</taxon>
        <taxon>Rhodospirillales</taxon>
        <taxon>Novispirillaceae</taxon>
        <taxon>Novispirillum</taxon>
    </lineage>
</organism>
<dbReference type="Pfam" id="PF00005">
    <property type="entry name" value="ABC_tran"/>
    <property type="match status" value="1"/>
</dbReference>
<dbReference type="RefSeq" id="WP_184266447.1">
    <property type="nucleotide sequence ID" value="NZ_JACIIX010000025.1"/>
</dbReference>
<dbReference type="GO" id="GO:0006826">
    <property type="term" value="P:iron ion transport"/>
    <property type="evidence" value="ECO:0007669"/>
    <property type="project" value="UniProtKB-KW"/>
</dbReference>
<comment type="similarity">
    <text evidence="2">Belongs to the ABC transporter superfamily.</text>
</comment>
<dbReference type="SUPFAM" id="SSF52540">
    <property type="entry name" value="P-loop containing nucleoside triphosphate hydrolases"/>
    <property type="match status" value="1"/>
</dbReference>
<dbReference type="GO" id="GO:0005524">
    <property type="term" value="F:ATP binding"/>
    <property type="evidence" value="ECO:0007669"/>
    <property type="project" value="UniProtKB-KW"/>
</dbReference>
<dbReference type="PROSITE" id="PS50893">
    <property type="entry name" value="ABC_TRANSPORTER_2"/>
    <property type="match status" value="1"/>
</dbReference>
<sequence>MFEADGISAVHDRTTLLHPLSLSVSPGTVVGLIGHNGSGKSTALKLMARHLPLTAGQVRIDGHDATGLDSRAFARQLAYMPQALPTTPGLSGRDLVKLGRYPWHGALGRFAQEDAAAVEDALTLTGTHTLADRMVATLSGGERQRIWLALLLAQKSRYLLLDEPISALDIAHQINTLALIQELAHSLDLGVVMVLHDINLAVRYCDRLAVLKGGRLQIDDTPEAVLDSGILDDVYGVTTHIIPHPHYATPVVLFGT</sequence>
<evidence type="ECO:0000256" key="6">
    <source>
        <dbReference type="ARBA" id="ARBA00022741"/>
    </source>
</evidence>
<dbReference type="InterPro" id="IPR027417">
    <property type="entry name" value="P-loop_NTPase"/>
</dbReference>
<keyword evidence="8" id="KW-0408">Iron</keyword>
<dbReference type="PROSITE" id="PS00211">
    <property type="entry name" value="ABC_TRANSPORTER_1"/>
    <property type="match status" value="1"/>
</dbReference>
<dbReference type="AlphaFoldDB" id="A0A7W9ZLF6"/>
<dbReference type="InterPro" id="IPR003439">
    <property type="entry name" value="ABC_transporter-like_ATP-bd"/>
</dbReference>
<dbReference type="CDD" id="cd03214">
    <property type="entry name" value="ABC_Iron-Siderophores_B12_Hemin"/>
    <property type="match status" value="1"/>
</dbReference>
<dbReference type="GO" id="GO:0016887">
    <property type="term" value="F:ATP hydrolysis activity"/>
    <property type="evidence" value="ECO:0007669"/>
    <property type="project" value="InterPro"/>
</dbReference>
<keyword evidence="4" id="KW-1003">Cell membrane</keyword>
<evidence type="ECO:0000256" key="4">
    <source>
        <dbReference type="ARBA" id="ARBA00022475"/>
    </source>
</evidence>
<keyword evidence="5" id="KW-0410">Iron transport</keyword>
<keyword evidence="13" id="KW-1185">Reference proteome</keyword>
<dbReference type="GO" id="GO:0005886">
    <property type="term" value="C:plasma membrane"/>
    <property type="evidence" value="ECO:0007669"/>
    <property type="project" value="UniProtKB-SubCell"/>
</dbReference>
<keyword evidence="9" id="KW-0406">Ion transport</keyword>
<keyword evidence="6" id="KW-0547">Nucleotide-binding</keyword>
<keyword evidence="3" id="KW-0813">Transport</keyword>
<keyword evidence="10" id="KW-0472">Membrane</keyword>
<evidence type="ECO:0000256" key="2">
    <source>
        <dbReference type="ARBA" id="ARBA00005417"/>
    </source>
</evidence>
<evidence type="ECO:0000256" key="10">
    <source>
        <dbReference type="ARBA" id="ARBA00023136"/>
    </source>
</evidence>
<dbReference type="Proteomes" id="UP000544872">
    <property type="component" value="Unassembled WGS sequence"/>
</dbReference>
<comment type="caution">
    <text evidence="12">The sequence shown here is derived from an EMBL/GenBank/DDBJ whole genome shotgun (WGS) entry which is preliminary data.</text>
</comment>
<dbReference type="PANTHER" id="PTHR42771:SF2">
    <property type="entry name" value="IRON(3+)-HYDROXAMATE IMPORT ATP-BINDING PROTEIN FHUC"/>
    <property type="match status" value="1"/>
</dbReference>
<evidence type="ECO:0000256" key="5">
    <source>
        <dbReference type="ARBA" id="ARBA00022496"/>
    </source>
</evidence>
<evidence type="ECO:0000256" key="9">
    <source>
        <dbReference type="ARBA" id="ARBA00023065"/>
    </source>
</evidence>
<dbReference type="EMBL" id="JACIIX010000025">
    <property type="protein sequence ID" value="MBB6212429.1"/>
    <property type="molecule type" value="Genomic_DNA"/>
</dbReference>
<dbReference type="Gene3D" id="3.40.50.300">
    <property type="entry name" value="P-loop containing nucleotide triphosphate hydrolases"/>
    <property type="match status" value="1"/>
</dbReference>
<dbReference type="PANTHER" id="PTHR42771">
    <property type="entry name" value="IRON(3+)-HYDROXAMATE IMPORT ATP-BINDING PROTEIN FHUC"/>
    <property type="match status" value="1"/>
</dbReference>
<evidence type="ECO:0000256" key="8">
    <source>
        <dbReference type="ARBA" id="ARBA00023004"/>
    </source>
</evidence>
<dbReference type="InterPro" id="IPR051535">
    <property type="entry name" value="Siderophore_ABC-ATPase"/>
</dbReference>
<feature type="domain" description="ABC transporter" evidence="11">
    <location>
        <begin position="2"/>
        <end position="238"/>
    </location>
</feature>
<protein>
    <submittedName>
        <fullName evidence="12">Iron complex transport system ATP-binding protein</fullName>
    </submittedName>
</protein>
<evidence type="ECO:0000256" key="1">
    <source>
        <dbReference type="ARBA" id="ARBA00004202"/>
    </source>
</evidence>
<dbReference type="SMART" id="SM00382">
    <property type="entry name" value="AAA"/>
    <property type="match status" value="1"/>
</dbReference>
<evidence type="ECO:0000256" key="7">
    <source>
        <dbReference type="ARBA" id="ARBA00022840"/>
    </source>
</evidence>